<dbReference type="SUPFAM" id="SSF52440">
    <property type="entry name" value="PreATP-grasp domain"/>
    <property type="match status" value="1"/>
</dbReference>
<organism evidence="7">
    <name type="scientific">Deinococcus sonorensis KR-87</name>
    <dbReference type="NCBI Taxonomy" id="694439"/>
    <lineage>
        <taxon>Bacteria</taxon>
        <taxon>Thermotogati</taxon>
        <taxon>Deinococcota</taxon>
        <taxon>Deinococci</taxon>
        <taxon>Deinococcales</taxon>
        <taxon>Deinococcaceae</taxon>
        <taxon>Deinococcus</taxon>
    </lineage>
</organism>
<evidence type="ECO:0000256" key="5">
    <source>
        <dbReference type="ARBA" id="ARBA00022842"/>
    </source>
</evidence>
<accession>A0AAU7U6K4</accession>
<keyword evidence="5" id="KW-0460">Magnesium</keyword>
<dbReference type="GO" id="GO:0005524">
    <property type="term" value="F:ATP binding"/>
    <property type="evidence" value="ECO:0007669"/>
    <property type="project" value="UniProtKB-KW"/>
</dbReference>
<dbReference type="SUPFAM" id="SSF56059">
    <property type="entry name" value="Glutathione synthetase ATP-binding domain-like"/>
    <property type="match status" value="1"/>
</dbReference>
<dbReference type="GO" id="GO:0016874">
    <property type="term" value="F:ligase activity"/>
    <property type="evidence" value="ECO:0007669"/>
    <property type="project" value="UniProtKB-KW"/>
</dbReference>
<dbReference type="Gene3D" id="3.30.1490.330">
    <property type="match status" value="1"/>
</dbReference>
<evidence type="ECO:0000313" key="7">
    <source>
        <dbReference type="EMBL" id="XBV84081.1"/>
    </source>
</evidence>
<dbReference type="RefSeq" id="WP_350242092.1">
    <property type="nucleotide sequence ID" value="NZ_CP158298.1"/>
</dbReference>
<evidence type="ECO:0000256" key="1">
    <source>
        <dbReference type="ARBA" id="ARBA00022598"/>
    </source>
</evidence>
<keyword evidence="2" id="KW-0479">Metal-binding</keyword>
<geneLocation type="plasmid" evidence="7">
    <name>pDson03</name>
</geneLocation>
<gene>
    <name evidence="7" type="ORF">ABOD76_05170</name>
</gene>
<evidence type="ECO:0000256" key="4">
    <source>
        <dbReference type="ARBA" id="ARBA00022840"/>
    </source>
</evidence>
<dbReference type="KEGG" id="dsc:ABOD76_05170"/>
<dbReference type="Pfam" id="PF03738">
    <property type="entry name" value="GSP_synth"/>
    <property type="match status" value="1"/>
</dbReference>
<keyword evidence="4" id="KW-0067">ATP-binding</keyword>
<dbReference type="InterPro" id="IPR016185">
    <property type="entry name" value="PreATP-grasp_dom_sf"/>
</dbReference>
<keyword evidence="7" id="KW-0614">Plasmid</keyword>
<evidence type="ECO:0000256" key="3">
    <source>
        <dbReference type="ARBA" id="ARBA00022741"/>
    </source>
</evidence>
<name>A0AAU7U6K4_9DEIO</name>
<keyword evidence="1" id="KW-0436">Ligase</keyword>
<reference evidence="7" key="1">
    <citation type="submission" date="2024-06" db="EMBL/GenBank/DDBJ databases">
        <title>Draft Genome Sequence of Deinococcus sonorensis Type Strain KR-87, a Biofilm Producing Representative of the Genus Deinococcus.</title>
        <authorList>
            <person name="Boren L.S."/>
            <person name="Grosso R.A."/>
            <person name="Hugenberg-Cox A.N."/>
            <person name="Hill J.T.E."/>
            <person name="Albert C.M."/>
            <person name="Tuohy J.M."/>
        </authorList>
    </citation>
    <scope>NUCLEOTIDE SEQUENCE</scope>
    <source>
        <strain evidence="7">KR-87</strain>
        <plasmid evidence="7">pDson03</plasmid>
    </source>
</reference>
<keyword evidence="3" id="KW-0547">Nucleotide-binding</keyword>
<evidence type="ECO:0000256" key="2">
    <source>
        <dbReference type="ARBA" id="ARBA00022723"/>
    </source>
</evidence>
<dbReference type="AlphaFoldDB" id="A0AAU7U6K4"/>
<sequence length="385" mass="43180">MQRLTVRPRPDADARLQGVAIDWADHGYWQEQAAYAFTLAEIERIEAASQTLVTHLLDTVGFAIEQRRLGDLGIPTFLHETVRESWLRGDPDVYMRLDLAYDGHHLHLLECNGQTPTSLIEASVAQWQWLEDQLALQHLEQGCDQWNGMHEQLLARWGELSSGGVGTVHFAAGDNSEDLATVTYLQDLAEQAGLRTRALSVSEIGQDHQRRHLIGTEGEDIRHLMWLWPFEFAWEEAFAPELSLTHTRFIEPLWKTVLCSKGILALLHERYPDCPEVLPATLHVGTLGGEVVRKPLYSREGQNVTIVGQDHDATGGQYGDLRMVEQQYSPLPQFVNAQGEPRFPVLGVWVAGRHVCGMGVREAARRITDDRASFVPHLILPGGSA</sequence>
<dbReference type="EMBL" id="CP158298">
    <property type="protein sequence ID" value="XBV84081.1"/>
    <property type="molecule type" value="Genomic_DNA"/>
</dbReference>
<dbReference type="GO" id="GO:0046872">
    <property type="term" value="F:metal ion binding"/>
    <property type="evidence" value="ECO:0007669"/>
    <property type="project" value="UniProtKB-KW"/>
</dbReference>
<dbReference type="InterPro" id="IPR005494">
    <property type="entry name" value="GSPS_pre-ATP-grasp-like_dom"/>
</dbReference>
<protein>
    <submittedName>
        <fullName evidence="7">Glutathionylspermidine synthase family protein</fullName>
    </submittedName>
</protein>
<evidence type="ECO:0000259" key="6">
    <source>
        <dbReference type="Pfam" id="PF03738"/>
    </source>
</evidence>
<feature type="domain" description="Glutathionylspermidine synthase pre-ATP-grasp-like" evidence="6">
    <location>
        <begin position="22"/>
        <end position="379"/>
    </location>
</feature>
<proteinExistence type="predicted"/>